<evidence type="ECO:0000313" key="4">
    <source>
        <dbReference type="EMBL" id="GMA21555.1"/>
    </source>
</evidence>
<dbReference type="SUPFAM" id="SSF63817">
    <property type="entry name" value="Sortase"/>
    <property type="match status" value="1"/>
</dbReference>
<keyword evidence="3" id="KW-0472">Membrane</keyword>
<keyword evidence="5" id="KW-1185">Reference proteome</keyword>
<dbReference type="InterPro" id="IPR023365">
    <property type="entry name" value="Sortase_dom-sf"/>
</dbReference>
<evidence type="ECO:0000256" key="1">
    <source>
        <dbReference type="ARBA" id="ARBA00022801"/>
    </source>
</evidence>
<gene>
    <name evidence="4" type="ORF">GCM10025862_35760</name>
</gene>
<sequence length="250" mass="26553">MTPLSRLVGVFGELLLTLGALVLAFVAWQLWWTDVAANASQREAVTGLERTFADQPADQPLARIPTPKPGEAFAVLRLPRLGTGYATPVYEGTDKRTLTQGVGHYRGTALPGEIGNFAVAGHRMTYGGPFRMMEELRAGDLAVVETVAGYAVYRLGPSYITSPDHFVALEPTPEQPGVAPTKASITLTACHPKYASTYRMIVHGTLAHTYPRSQGLPADLARQLGLPAGPTASGKATTAPTTTPTTKAGR</sequence>
<keyword evidence="3" id="KW-0812">Transmembrane</keyword>
<reference evidence="5" key="1">
    <citation type="journal article" date="2019" name="Int. J. Syst. Evol. Microbiol.">
        <title>The Global Catalogue of Microorganisms (GCM) 10K type strain sequencing project: providing services to taxonomists for standard genome sequencing and annotation.</title>
        <authorList>
            <consortium name="The Broad Institute Genomics Platform"/>
            <consortium name="The Broad Institute Genome Sequencing Center for Infectious Disease"/>
            <person name="Wu L."/>
            <person name="Ma J."/>
        </authorList>
    </citation>
    <scope>NUCLEOTIDE SEQUENCE [LARGE SCALE GENOMIC DNA]</scope>
    <source>
        <strain evidence="5">NBRC 105830</strain>
    </source>
</reference>
<name>A0ABQ6HVG9_9MICO</name>
<dbReference type="Pfam" id="PF04203">
    <property type="entry name" value="Sortase"/>
    <property type="match status" value="1"/>
</dbReference>
<proteinExistence type="predicted"/>
<accession>A0ABQ6HVG9</accession>
<keyword evidence="3" id="KW-1133">Transmembrane helix</keyword>
<dbReference type="Proteomes" id="UP001157109">
    <property type="component" value="Unassembled WGS sequence"/>
</dbReference>
<comment type="caution">
    <text evidence="4">The sequence shown here is derived from an EMBL/GenBank/DDBJ whole genome shotgun (WGS) entry which is preliminary data.</text>
</comment>
<evidence type="ECO:0000256" key="2">
    <source>
        <dbReference type="SAM" id="MobiDB-lite"/>
    </source>
</evidence>
<dbReference type="InterPro" id="IPR053465">
    <property type="entry name" value="Sortase_Class_E"/>
</dbReference>
<dbReference type="CDD" id="cd05830">
    <property type="entry name" value="Sortase_E"/>
    <property type="match status" value="1"/>
</dbReference>
<dbReference type="InterPro" id="IPR005754">
    <property type="entry name" value="Sortase"/>
</dbReference>
<dbReference type="RefSeq" id="WP_241443474.1">
    <property type="nucleotide sequence ID" value="NZ_BSUJ01000001.1"/>
</dbReference>
<dbReference type="InterPro" id="IPR042003">
    <property type="entry name" value="Sortase_E"/>
</dbReference>
<dbReference type="EMBL" id="BSUJ01000001">
    <property type="protein sequence ID" value="GMA21555.1"/>
    <property type="molecule type" value="Genomic_DNA"/>
</dbReference>
<dbReference type="NCBIfam" id="NF033747">
    <property type="entry name" value="class_E_sortase"/>
    <property type="match status" value="1"/>
</dbReference>
<feature type="compositionally biased region" description="Low complexity" evidence="2">
    <location>
        <begin position="227"/>
        <end position="250"/>
    </location>
</feature>
<dbReference type="NCBIfam" id="TIGR01076">
    <property type="entry name" value="sortase_fam"/>
    <property type="match status" value="1"/>
</dbReference>
<evidence type="ECO:0000313" key="5">
    <source>
        <dbReference type="Proteomes" id="UP001157109"/>
    </source>
</evidence>
<feature type="region of interest" description="Disordered" evidence="2">
    <location>
        <begin position="223"/>
        <end position="250"/>
    </location>
</feature>
<dbReference type="Gene3D" id="2.40.260.10">
    <property type="entry name" value="Sortase"/>
    <property type="match status" value="1"/>
</dbReference>
<keyword evidence="1" id="KW-0378">Hydrolase</keyword>
<organism evidence="4 5">
    <name type="scientific">Arsenicicoccus piscis</name>
    <dbReference type="NCBI Taxonomy" id="673954"/>
    <lineage>
        <taxon>Bacteria</taxon>
        <taxon>Bacillati</taxon>
        <taxon>Actinomycetota</taxon>
        <taxon>Actinomycetes</taxon>
        <taxon>Micrococcales</taxon>
        <taxon>Intrasporangiaceae</taxon>
        <taxon>Arsenicicoccus</taxon>
    </lineage>
</organism>
<feature type="transmembrane region" description="Helical" evidence="3">
    <location>
        <begin position="7"/>
        <end position="32"/>
    </location>
</feature>
<evidence type="ECO:0000256" key="3">
    <source>
        <dbReference type="SAM" id="Phobius"/>
    </source>
</evidence>
<protein>
    <submittedName>
        <fullName evidence="4">Class E sortase</fullName>
    </submittedName>
</protein>